<dbReference type="CDD" id="cd12446">
    <property type="entry name" value="RRM_RBM25"/>
    <property type="match status" value="1"/>
</dbReference>
<dbReference type="InterPro" id="IPR034268">
    <property type="entry name" value="RBM25_RRM"/>
</dbReference>
<dbReference type="SMART" id="SM00311">
    <property type="entry name" value="PWI"/>
    <property type="match status" value="1"/>
</dbReference>
<dbReference type="SUPFAM" id="SSF54928">
    <property type="entry name" value="RNA-binding domain, RBD"/>
    <property type="match status" value="1"/>
</dbReference>
<keyword evidence="6" id="KW-1185">Reference proteome</keyword>
<evidence type="ECO:0000256" key="2">
    <source>
        <dbReference type="SAM" id="MobiDB-lite"/>
    </source>
</evidence>
<protein>
    <submittedName>
        <fullName evidence="5">RNA-binding protein 25</fullName>
    </submittedName>
</protein>
<sequence>MSGYGAPHYVPGEPPGNFNPRLPVQRPNLPPQNFPQTIPSNVIPPVPPGVANQSIYPNSPSPMIPQGHFPPSLVYRPPLKYVPNLSQFTPITPTQPPLPAPNQISTSIFVGSIPEGITDKWIESLLQTCGEVKSWNRLADAEGTPKGFGFCEYKELDGTLRAFRILTRGKDAGLELPSPTKFGHTKRLVIKVEENIKDLLDKYESSRTITESDKEKDRISRILVKNMVIDLIKQIQNKISPISKNENSMDLHSSESIPQKKDSSASPTSMPYSDAPNDSRLEQEILEEESKESRYRERKILEKEDIFKQKERRWIDHEFDMHKRVERSIVRELDRIERFSRDREDMEIRLRNWDDIKREKEQIDEYYRNRERWWARRKYIRDKELENDEKDSKLEIDELNIKVEPSKATQNHNKHSVNDISPKSVESKISNIPTFDNGTEVKIPHNDSEDTKGIITITSEKIKTQISDTASKDDTKPHVSDERKVLEELINRIPVDPKSLFNWNVKWEFVTEKMLNEKIKPTIIKRLKEYMGSINPNSSGDGDVSEFKEILDFILSHLNNRLSPESLVSELEIFLEEDAPVFVARLWRILVFETELSFLNSQNLP</sequence>
<evidence type="ECO:0000259" key="3">
    <source>
        <dbReference type="PROSITE" id="PS50102"/>
    </source>
</evidence>
<reference evidence="5 6" key="1">
    <citation type="journal article" date="2016" name="Mol. Biol. Evol.">
        <title>Genome-Wide Survey of Gut Fungi (Harpellales) Reveals the First Horizontally Transferred Ubiquitin Gene from a Mosquito Host.</title>
        <authorList>
            <person name="Wang Y."/>
            <person name="White M.M."/>
            <person name="Kvist S."/>
            <person name="Moncalvo J.M."/>
        </authorList>
    </citation>
    <scope>NUCLEOTIDE SEQUENCE [LARGE SCALE GENOMIC DNA]</scope>
    <source>
        <strain evidence="5 6">ALG-7-W6</strain>
    </source>
</reference>
<gene>
    <name evidence="5" type="ORF">AYI68_g1706</name>
</gene>
<dbReference type="PANTHER" id="PTHR18806">
    <property type="entry name" value="RBM25 PROTEIN"/>
    <property type="match status" value="1"/>
</dbReference>
<feature type="region of interest" description="Disordered" evidence="2">
    <location>
        <begin position="243"/>
        <end position="287"/>
    </location>
</feature>
<comment type="caution">
    <text evidence="5">The sequence shown here is derived from an EMBL/GenBank/DDBJ whole genome shotgun (WGS) entry which is preliminary data.</text>
</comment>
<proteinExistence type="predicted"/>
<dbReference type="PROSITE" id="PS51025">
    <property type="entry name" value="PWI"/>
    <property type="match status" value="1"/>
</dbReference>
<dbReference type="Pfam" id="PF01480">
    <property type="entry name" value="PWI"/>
    <property type="match status" value="1"/>
</dbReference>
<dbReference type="InterPro" id="IPR002483">
    <property type="entry name" value="PWI_dom"/>
</dbReference>
<feature type="domain" description="PWI" evidence="4">
    <location>
        <begin position="498"/>
        <end position="605"/>
    </location>
</feature>
<dbReference type="InterPro" id="IPR052768">
    <property type="entry name" value="RBM25"/>
</dbReference>
<accession>A0A1R0H4N2</accession>
<feature type="region of interest" description="Disordered" evidence="2">
    <location>
        <begin position="1"/>
        <end position="35"/>
    </location>
</feature>
<feature type="domain" description="RRM" evidence="3">
    <location>
        <begin position="106"/>
        <end position="195"/>
    </location>
</feature>
<evidence type="ECO:0000313" key="5">
    <source>
        <dbReference type="EMBL" id="OLY84140.1"/>
    </source>
</evidence>
<dbReference type="EMBL" id="LSSL01000604">
    <property type="protein sequence ID" value="OLY84140.1"/>
    <property type="molecule type" value="Genomic_DNA"/>
</dbReference>
<dbReference type="SMART" id="SM00360">
    <property type="entry name" value="RRM"/>
    <property type="match status" value="1"/>
</dbReference>
<organism evidence="5 6">
    <name type="scientific">Smittium mucronatum</name>
    <dbReference type="NCBI Taxonomy" id="133383"/>
    <lineage>
        <taxon>Eukaryota</taxon>
        <taxon>Fungi</taxon>
        <taxon>Fungi incertae sedis</taxon>
        <taxon>Zoopagomycota</taxon>
        <taxon>Kickxellomycotina</taxon>
        <taxon>Harpellomycetes</taxon>
        <taxon>Harpellales</taxon>
        <taxon>Legeriomycetaceae</taxon>
        <taxon>Smittium</taxon>
    </lineage>
</organism>
<dbReference type="Gene3D" id="1.20.1390.10">
    <property type="entry name" value="PWI domain"/>
    <property type="match status" value="1"/>
</dbReference>
<dbReference type="PROSITE" id="PS50102">
    <property type="entry name" value="RRM"/>
    <property type="match status" value="1"/>
</dbReference>
<dbReference type="AlphaFoldDB" id="A0A1R0H4N2"/>
<dbReference type="Pfam" id="PF00076">
    <property type="entry name" value="RRM_1"/>
    <property type="match status" value="1"/>
</dbReference>
<evidence type="ECO:0000256" key="1">
    <source>
        <dbReference type="PROSITE-ProRule" id="PRU00176"/>
    </source>
</evidence>
<dbReference type="Proteomes" id="UP000187455">
    <property type="component" value="Unassembled WGS sequence"/>
</dbReference>
<keyword evidence="1" id="KW-0694">RNA-binding</keyword>
<dbReference type="InterPro" id="IPR000504">
    <property type="entry name" value="RRM_dom"/>
</dbReference>
<dbReference type="STRING" id="133383.A0A1R0H4N2"/>
<dbReference type="OrthoDB" id="6275295at2759"/>
<feature type="compositionally biased region" description="Basic and acidic residues" evidence="2">
    <location>
        <begin position="247"/>
        <end position="263"/>
    </location>
</feature>
<evidence type="ECO:0000259" key="4">
    <source>
        <dbReference type="PROSITE" id="PS51025"/>
    </source>
</evidence>
<dbReference type="InterPro" id="IPR012677">
    <property type="entry name" value="Nucleotide-bd_a/b_plait_sf"/>
</dbReference>
<dbReference type="PANTHER" id="PTHR18806:SF4">
    <property type="entry name" value="RNA-BINDING PROTEIN 25"/>
    <property type="match status" value="1"/>
</dbReference>
<dbReference type="Gene3D" id="3.30.70.330">
    <property type="match status" value="1"/>
</dbReference>
<dbReference type="GO" id="GO:0003723">
    <property type="term" value="F:RNA binding"/>
    <property type="evidence" value="ECO:0007669"/>
    <property type="project" value="UniProtKB-UniRule"/>
</dbReference>
<evidence type="ECO:0000313" key="6">
    <source>
        <dbReference type="Proteomes" id="UP000187455"/>
    </source>
</evidence>
<dbReference type="InterPro" id="IPR035979">
    <property type="entry name" value="RBD_domain_sf"/>
</dbReference>
<name>A0A1R0H4N2_9FUNG</name>